<sequence>MRLWSADIYNHGIAAGKVDCKCAEAISQDRTVAPAPRPSVWSPALSSFWVMHIQISSQNVFCVFRASSKTIALARLLPMLPVDQLNHKDNRASPRHIEHFP</sequence>
<comment type="caution">
    <text evidence="1">The sequence shown here is derived from an EMBL/GenBank/DDBJ whole genome shotgun (WGS) entry which is preliminary data.</text>
</comment>
<reference evidence="1 2" key="1">
    <citation type="journal article" date="2018" name="Proc. R. Soc. B">
        <title>A non-coding region near Follistatin controls head colour polymorphism in the Gouldian finch.</title>
        <authorList>
            <person name="Toomey M.B."/>
            <person name="Marques C.I."/>
            <person name="Andrade P."/>
            <person name="Araujo P.M."/>
            <person name="Sabatino S."/>
            <person name="Gazda M.A."/>
            <person name="Afonso S."/>
            <person name="Lopes R.J."/>
            <person name="Corbo J.C."/>
            <person name="Carneiro M."/>
        </authorList>
    </citation>
    <scope>NUCLEOTIDE SEQUENCE [LARGE SCALE GENOMIC DNA]</scope>
    <source>
        <strain evidence="1">Red01</strain>
        <tissue evidence="1">Muscle</tissue>
    </source>
</reference>
<dbReference type="AlphaFoldDB" id="A0A3L8T167"/>
<accession>A0A3L8T167</accession>
<proteinExistence type="predicted"/>
<evidence type="ECO:0000313" key="2">
    <source>
        <dbReference type="Proteomes" id="UP000276834"/>
    </source>
</evidence>
<organism evidence="1 2">
    <name type="scientific">Chloebia gouldiae</name>
    <name type="common">Gouldian finch</name>
    <name type="synonym">Erythrura gouldiae</name>
    <dbReference type="NCBI Taxonomy" id="44316"/>
    <lineage>
        <taxon>Eukaryota</taxon>
        <taxon>Metazoa</taxon>
        <taxon>Chordata</taxon>
        <taxon>Craniata</taxon>
        <taxon>Vertebrata</taxon>
        <taxon>Euteleostomi</taxon>
        <taxon>Archelosauria</taxon>
        <taxon>Archosauria</taxon>
        <taxon>Dinosauria</taxon>
        <taxon>Saurischia</taxon>
        <taxon>Theropoda</taxon>
        <taxon>Coelurosauria</taxon>
        <taxon>Aves</taxon>
        <taxon>Neognathae</taxon>
        <taxon>Neoaves</taxon>
        <taxon>Telluraves</taxon>
        <taxon>Australaves</taxon>
        <taxon>Passeriformes</taxon>
        <taxon>Passeroidea</taxon>
        <taxon>Passeridae</taxon>
        <taxon>Chloebia</taxon>
    </lineage>
</organism>
<protein>
    <submittedName>
        <fullName evidence="1">Uncharacterized protein</fullName>
    </submittedName>
</protein>
<gene>
    <name evidence="1" type="ORF">DV515_00000484</name>
</gene>
<keyword evidence="2" id="KW-1185">Reference proteome</keyword>
<evidence type="ECO:0000313" key="1">
    <source>
        <dbReference type="EMBL" id="RLW13378.1"/>
    </source>
</evidence>
<name>A0A3L8T167_CHLGU</name>
<dbReference type="EMBL" id="QUSF01000001">
    <property type="protein sequence ID" value="RLW13378.1"/>
    <property type="molecule type" value="Genomic_DNA"/>
</dbReference>
<dbReference type="Proteomes" id="UP000276834">
    <property type="component" value="Unassembled WGS sequence"/>
</dbReference>